<keyword evidence="3" id="KW-1185">Reference proteome</keyword>
<dbReference type="KEGG" id="hspo:JGZ69_09700"/>
<dbReference type="RefSeq" id="WP_066227570.1">
    <property type="nucleotide sequence ID" value="NZ_CP066701.1"/>
</dbReference>
<protein>
    <submittedName>
        <fullName evidence="1">Uncharacterized protein</fullName>
    </submittedName>
</protein>
<dbReference type="PATRIC" id="fig|46224.3.peg.903"/>
<evidence type="ECO:0000313" key="3">
    <source>
        <dbReference type="Proteomes" id="UP000075666"/>
    </source>
</evidence>
<dbReference type="GeneID" id="62499891"/>
<organism evidence="1 3">
    <name type="scientific">Heyndrickxia sporothermodurans</name>
    <dbReference type="NCBI Taxonomy" id="46224"/>
    <lineage>
        <taxon>Bacteria</taxon>
        <taxon>Bacillati</taxon>
        <taxon>Bacillota</taxon>
        <taxon>Bacilli</taxon>
        <taxon>Bacillales</taxon>
        <taxon>Bacillaceae</taxon>
        <taxon>Heyndrickxia</taxon>
    </lineage>
</organism>
<accession>A0A150LEA5</accession>
<evidence type="ECO:0000313" key="4">
    <source>
        <dbReference type="Proteomes" id="UP000595512"/>
    </source>
</evidence>
<dbReference type="OrthoDB" id="2879756at2"/>
<dbReference type="EMBL" id="CP066701">
    <property type="protein sequence ID" value="QQX27004.1"/>
    <property type="molecule type" value="Genomic_DNA"/>
</dbReference>
<name>A0A150LEA5_9BACI</name>
<reference evidence="1 3" key="1">
    <citation type="submission" date="2016-01" db="EMBL/GenBank/DDBJ databases">
        <title>Genome Sequences of Twelve Sporeforming Bacillus Species Isolated from Foods.</title>
        <authorList>
            <person name="Berendsen E.M."/>
            <person name="Wells-Bennik M.H."/>
            <person name="Krawcyk A.O."/>
            <person name="De Jong A."/>
            <person name="Holsappel S."/>
            <person name="Eijlander R.T."/>
            <person name="Kuipers O.P."/>
        </authorList>
    </citation>
    <scope>NUCLEOTIDE SEQUENCE [LARGE SCALE GENOMIC DNA]</scope>
    <source>
        <strain evidence="1 3">B4102</strain>
    </source>
</reference>
<dbReference type="Proteomes" id="UP000075666">
    <property type="component" value="Unassembled WGS sequence"/>
</dbReference>
<sequence>MKAKKGVSFLRIFWVIFLIFIALFLVYLYQLHTEGLLTKKILFTVDQLAKMIKKNPILFVGLISYIIIFYLGYLVGKKRR</sequence>
<evidence type="ECO:0000313" key="1">
    <source>
        <dbReference type="EMBL" id="KYD10681.1"/>
    </source>
</evidence>
<gene>
    <name evidence="1" type="ORF">B4102_2320</name>
    <name evidence="2" type="ORF">JGZ69_09700</name>
</gene>
<proteinExistence type="predicted"/>
<evidence type="ECO:0000313" key="2">
    <source>
        <dbReference type="EMBL" id="QQX27004.1"/>
    </source>
</evidence>
<dbReference type="AlphaFoldDB" id="A0A150LEA5"/>
<dbReference type="Proteomes" id="UP000595512">
    <property type="component" value="Chromosome"/>
</dbReference>
<reference evidence="2 4" key="2">
    <citation type="submission" date="2020-12" db="EMBL/GenBank/DDBJ databases">
        <title>Taxonomic evaluation of the Bacillus sporothermodurans group of bacteria based on whole genome sequences.</title>
        <authorList>
            <person name="Fiedler G."/>
            <person name="Herbstmann A.-D."/>
            <person name="Doll E."/>
            <person name="Wenning M."/>
            <person name="Brinks E."/>
            <person name="Kabisch J."/>
            <person name="Breitenwieser F."/>
            <person name="Lappann M."/>
            <person name="Boehnlein C."/>
            <person name="Franz C."/>
        </authorList>
    </citation>
    <scope>NUCLEOTIDE SEQUENCE [LARGE SCALE GENOMIC DNA]</scope>
    <source>
        <strain evidence="2 4">DSM 10599</strain>
    </source>
</reference>
<dbReference type="EMBL" id="LQYN01000012">
    <property type="protein sequence ID" value="KYD10681.1"/>
    <property type="molecule type" value="Genomic_DNA"/>
</dbReference>